<sequence length="50" mass="5598">MTNSFSKASLVDSKTFKPIERDILSMKLVDSKMYTISEAKKIIKAFKGGI</sequence>
<name>A0ABW1TJD9_9LACO</name>
<keyword evidence="2" id="KW-1185">Reference proteome</keyword>
<comment type="caution">
    <text evidence="1">The sequence shown here is derived from an EMBL/GenBank/DDBJ whole genome shotgun (WGS) entry which is preliminary data.</text>
</comment>
<dbReference type="EMBL" id="JBHSSI010000110">
    <property type="protein sequence ID" value="MFC6262001.1"/>
    <property type="molecule type" value="Genomic_DNA"/>
</dbReference>
<reference evidence="2" key="1">
    <citation type="journal article" date="2019" name="Int. J. Syst. Evol. Microbiol.">
        <title>The Global Catalogue of Microorganisms (GCM) 10K type strain sequencing project: providing services to taxonomists for standard genome sequencing and annotation.</title>
        <authorList>
            <consortium name="The Broad Institute Genomics Platform"/>
            <consortium name="The Broad Institute Genome Sequencing Center for Infectious Disease"/>
            <person name="Wu L."/>
            <person name="Ma J."/>
        </authorList>
    </citation>
    <scope>NUCLEOTIDE SEQUENCE [LARGE SCALE GENOMIC DNA]</scope>
    <source>
        <strain evidence="2">CCM 8908</strain>
    </source>
</reference>
<organism evidence="1 2">
    <name type="scientific">Levilactobacillus fujinensis</name>
    <dbReference type="NCBI Taxonomy" id="2486024"/>
    <lineage>
        <taxon>Bacteria</taxon>
        <taxon>Bacillati</taxon>
        <taxon>Bacillota</taxon>
        <taxon>Bacilli</taxon>
        <taxon>Lactobacillales</taxon>
        <taxon>Lactobacillaceae</taxon>
        <taxon>Levilactobacillus</taxon>
    </lineage>
</organism>
<dbReference type="Proteomes" id="UP001596283">
    <property type="component" value="Unassembled WGS sequence"/>
</dbReference>
<accession>A0ABW1TJD9</accession>
<gene>
    <name evidence="1" type="ORF">ACFP1C_13835</name>
</gene>
<protein>
    <submittedName>
        <fullName evidence="1">Uncharacterized protein</fullName>
    </submittedName>
</protein>
<evidence type="ECO:0000313" key="1">
    <source>
        <dbReference type="EMBL" id="MFC6262001.1"/>
    </source>
</evidence>
<dbReference type="RefSeq" id="WP_164510500.1">
    <property type="nucleotide sequence ID" value="NZ_JBHSSI010000110.1"/>
</dbReference>
<evidence type="ECO:0000313" key="2">
    <source>
        <dbReference type="Proteomes" id="UP001596283"/>
    </source>
</evidence>
<proteinExistence type="predicted"/>